<proteinExistence type="predicted"/>
<dbReference type="Proteomes" id="UP001160148">
    <property type="component" value="Unassembled WGS sequence"/>
</dbReference>
<evidence type="ECO:0000256" key="1">
    <source>
        <dbReference type="SAM" id="Phobius"/>
    </source>
</evidence>
<keyword evidence="1" id="KW-0472">Membrane</keyword>
<organism evidence="2 3">
    <name type="scientific">Macrosiphum euphorbiae</name>
    <name type="common">potato aphid</name>
    <dbReference type="NCBI Taxonomy" id="13131"/>
    <lineage>
        <taxon>Eukaryota</taxon>
        <taxon>Metazoa</taxon>
        <taxon>Ecdysozoa</taxon>
        <taxon>Arthropoda</taxon>
        <taxon>Hexapoda</taxon>
        <taxon>Insecta</taxon>
        <taxon>Pterygota</taxon>
        <taxon>Neoptera</taxon>
        <taxon>Paraneoptera</taxon>
        <taxon>Hemiptera</taxon>
        <taxon>Sternorrhyncha</taxon>
        <taxon>Aphidomorpha</taxon>
        <taxon>Aphidoidea</taxon>
        <taxon>Aphididae</taxon>
        <taxon>Macrosiphini</taxon>
        <taxon>Macrosiphum</taxon>
    </lineage>
</organism>
<sequence length="85" mass="9874">MAPHGITFLRLTGWSWKIVLALIACNHLALMWPFFFAVGCNAKIENQFKLQSAPVLREREYLLYYTEYCDIICHNFSQSSGMLKI</sequence>
<feature type="transmembrane region" description="Helical" evidence="1">
    <location>
        <begin position="18"/>
        <end position="40"/>
    </location>
</feature>
<keyword evidence="1" id="KW-0812">Transmembrane</keyword>
<protein>
    <submittedName>
        <fullName evidence="2">Uncharacterized protein</fullName>
    </submittedName>
</protein>
<gene>
    <name evidence="2" type="ORF">MEUPH1_LOCUS14708</name>
</gene>
<accession>A0AAV0WTW8</accession>
<keyword evidence="1" id="KW-1133">Transmembrane helix</keyword>
<evidence type="ECO:0000313" key="3">
    <source>
        <dbReference type="Proteomes" id="UP001160148"/>
    </source>
</evidence>
<dbReference type="AlphaFoldDB" id="A0AAV0WTW8"/>
<dbReference type="EMBL" id="CARXXK010000002">
    <property type="protein sequence ID" value="CAI6359281.1"/>
    <property type="molecule type" value="Genomic_DNA"/>
</dbReference>
<keyword evidence="3" id="KW-1185">Reference proteome</keyword>
<reference evidence="2 3" key="1">
    <citation type="submission" date="2023-01" db="EMBL/GenBank/DDBJ databases">
        <authorList>
            <person name="Whitehead M."/>
        </authorList>
    </citation>
    <scope>NUCLEOTIDE SEQUENCE [LARGE SCALE GENOMIC DNA]</scope>
</reference>
<comment type="caution">
    <text evidence="2">The sequence shown here is derived from an EMBL/GenBank/DDBJ whole genome shotgun (WGS) entry which is preliminary data.</text>
</comment>
<evidence type="ECO:0000313" key="2">
    <source>
        <dbReference type="EMBL" id="CAI6359281.1"/>
    </source>
</evidence>
<name>A0AAV0WTW8_9HEMI</name>